<dbReference type="Pfam" id="PF00535">
    <property type="entry name" value="Glycos_transf_2"/>
    <property type="match status" value="1"/>
</dbReference>
<dbReference type="InterPro" id="IPR001173">
    <property type="entry name" value="Glyco_trans_2-like"/>
</dbReference>
<dbReference type="InterPro" id="IPR029044">
    <property type="entry name" value="Nucleotide-diphossugar_trans"/>
</dbReference>
<dbReference type="EMBL" id="JBHTKA010000003">
    <property type="protein sequence ID" value="MFD1000108.1"/>
    <property type="molecule type" value="Genomic_DNA"/>
</dbReference>
<dbReference type="PANTHER" id="PTHR22916">
    <property type="entry name" value="GLYCOSYLTRANSFERASE"/>
    <property type="match status" value="1"/>
</dbReference>
<evidence type="ECO:0000313" key="2">
    <source>
        <dbReference type="EMBL" id="MFD1000108.1"/>
    </source>
</evidence>
<keyword evidence="3" id="KW-1185">Reference proteome</keyword>
<sequence length="294" mass="33314">MMSAPPVSIIIPAFNSANYIVETINSVLQQSMQDFEIIVVDDGSTDQLKEVLAPFIVKKQIKYIAQANLGVSAARNHGFKKSRGQYIAFLDADDVWLNDNLEARLNKFKSGDFGLVHADAFVIDEKSNKLPQILSGKEGNILNDILAWNGTQVPGPSSILVKREVVDTVGLFDEQLSTSADQDFFIRVAAQYKIGRVDKVTWMYRIHTNNMHKNIARMEHDVLRVFEKAREANLFESAAFRRKCFSRMYLILAASWAGDGQNIKRGFYFFIKAIAKRPSIIGTVTERITKKWFR</sequence>
<dbReference type="SUPFAM" id="SSF53448">
    <property type="entry name" value="Nucleotide-diphospho-sugar transferases"/>
    <property type="match status" value="1"/>
</dbReference>
<evidence type="ECO:0000259" key="1">
    <source>
        <dbReference type="Pfam" id="PF00535"/>
    </source>
</evidence>
<comment type="caution">
    <text evidence="2">The sequence shown here is derived from an EMBL/GenBank/DDBJ whole genome shotgun (WGS) entry which is preliminary data.</text>
</comment>
<feature type="domain" description="Glycosyltransferase 2-like" evidence="1">
    <location>
        <begin position="8"/>
        <end position="168"/>
    </location>
</feature>
<dbReference type="Gene3D" id="3.90.550.10">
    <property type="entry name" value="Spore Coat Polysaccharide Biosynthesis Protein SpsA, Chain A"/>
    <property type="match status" value="1"/>
</dbReference>
<organism evidence="2 3">
    <name type="scientific">Ohtaekwangia kribbensis</name>
    <dbReference type="NCBI Taxonomy" id="688913"/>
    <lineage>
        <taxon>Bacteria</taxon>
        <taxon>Pseudomonadati</taxon>
        <taxon>Bacteroidota</taxon>
        <taxon>Cytophagia</taxon>
        <taxon>Cytophagales</taxon>
        <taxon>Fulvivirgaceae</taxon>
        <taxon>Ohtaekwangia</taxon>
    </lineage>
</organism>
<evidence type="ECO:0000313" key="3">
    <source>
        <dbReference type="Proteomes" id="UP001597112"/>
    </source>
</evidence>
<dbReference type="RefSeq" id="WP_377579437.1">
    <property type="nucleotide sequence ID" value="NZ_JBHTKA010000003.1"/>
</dbReference>
<dbReference type="PANTHER" id="PTHR22916:SF3">
    <property type="entry name" value="UDP-GLCNAC:BETAGAL BETA-1,3-N-ACETYLGLUCOSAMINYLTRANSFERASE-LIKE PROTEIN 1"/>
    <property type="match status" value="1"/>
</dbReference>
<protein>
    <submittedName>
        <fullName evidence="2">Glycosyltransferase family 2 protein</fullName>
    </submittedName>
</protein>
<accession>A0ABW3K4F0</accession>
<dbReference type="Proteomes" id="UP001597112">
    <property type="component" value="Unassembled WGS sequence"/>
</dbReference>
<proteinExistence type="predicted"/>
<reference evidence="3" key="1">
    <citation type="journal article" date="2019" name="Int. J. Syst. Evol. Microbiol.">
        <title>The Global Catalogue of Microorganisms (GCM) 10K type strain sequencing project: providing services to taxonomists for standard genome sequencing and annotation.</title>
        <authorList>
            <consortium name="The Broad Institute Genomics Platform"/>
            <consortium name="The Broad Institute Genome Sequencing Center for Infectious Disease"/>
            <person name="Wu L."/>
            <person name="Ma J."/>
        </authorList>
    </citation>
    <scope>NUCLEOTIDE SEQUENCE [LARGE SCALE GENOMIC DNA]</scope>
    <source>
        <strain evidence="3">CCUG 58938</strain>
    </source>
</reference>
<gene>
    <name evidence="2" type="ORF">ACFQ21_12365</name>
</gene>
<name>A0ABW3K4F0_9BACT</name>